<feature type="chain" id="PRO_5045604201" evidence="5">
    <location>
        <begin position="27"/>
        <end position="160"/>
    </location>
</feature>
<dbReference type="Gene3D" id="1.10.760.10">
    <property type="entry name" value="Cytochrome c-like domain"/>
    <property type="match status" value="1"/>
</dbReference>
<dbReference type="SUPFAM" id="SSF46626">
    <property type="entry name" value="Cytochrome c"/>
    <property type="match status" value="1"/>
</dbReference>
<keyword evidence="2 4" id="KW-0479">Metal-binding</keyword>
<feature type="domain" description="Cytochrome c" evidence="6">
    <location>
        <begin position="32"/>
        <end position="125"/>
    </location>
</feature>
<reference evidence="7 8" key="1">
    <citation type="submission" date="2022-10" db="EMBL/GenBank/DDBJ databases">
        <title>paucibacter sp. hw8 Genome sequencing.</title>
        <authorList>
            <person name="Park S."/>
        </authorList>
    </citation>
    <scope>NUCLEOTIDE SEQUENCE [LARGE SCALE GENOMIC DNA]</scope>
    <source>
        <strain evidence="8">hw8</strain>
    </source>
</reference>
<keyword evidence="3 4" id="KW-0408">Iron</keyword>
<evidence type="ECO:0000256" key="3">
    <source>
        <dbReference type="ARBA" id="ARBA00023004"/>
    </source>
</evidence>
<gene>
    <name evidence="7" type="ORF">PRZ01_14440</name>
</gene>
<keyword evidence="5" id="KW-0732">Signal</keyword>
<evidence type="ECO:0000256" key="4">
    <source>
        <dbReference type="PROSITE-ProRule" id="PRU00433"/>
    </source>
</evidence>
<dbReference type="InterPro" id="IPR051459">
    <property type="entry name" value="Cytochrome_c-type_DH"/>
</dbReference>
<dbReference type="Pfam" id="PF00034">
    <property type="entry name" value="Cytochrom_C"/>
    <property type="match status" value="1"/>
</dbReference>
<accession>A0ABT5KVB3</accession>
<dbReference type="PANTHER" id="PTHR35008">
    <property type="entry name" value="BLL4482 PROTEIN-RELATED"/>
    <property type="match status" value="1"/>
</dbReference>
<evidence type="ECO:0000259" key="6">
    <source>
        <dbReference type="PROSITE" id="PS51007"/>
    </source>
</evidence>
<organism evidence="7 8">
    <name type="scientific">Roseateles koreensis</name>
    <dbReference type="NCBI Taxonomy" id="2987526"/>
    <lineage>
        <taxon>Bacteria</taxon>
        <taxon>Pseudomonadati</taxon>
        <taxon>Pseudomonadota</taxon>
        <taxon>Betaproteobacteria</taxon>
        <taxon>Burkholderiales</taxon>
        <taxon>Sphaerotilaceae</taxon>
        <taxon>Roseateles</taxon>
    </lineage>
</organism>
<evidence type="ECO:0000313" key="8">
    <source>
        <dbReference type="Proteomes" id="UP001219862"/>
    </source>
</evidence>
<feature type="signal peptide" evidence="5">
    <location>
        <begin position="1"/>
        <end position="26"/>
    </location>
</feature>
<keyword evidence="1 4" id="KW-0349">Heme</keyword>
<dbReference type="PROSITE" id="PS51007">
    <property type="entry name" value="CYTC"/>
    <property type="match status" value="1"/>
</dbReference>
<comment type="caution">
    <text evidence="7">The sequence shown here is derived from an EMBL/GenBank/DDBJ whole genome shotgun (WGS) entry which is preliminary data.</text>
</comment>
<evidence type="ECO:0000256" key="2">
    <source>
        <dbReference type="ARBA" id="ARBA00022723"/>
    </source>
</evidence>
<name>A0ABT5KVB3_9BURK</name>
<protein>
    <submittedName>
        <fullName evidence="7">Cytochrome c</fullName>
    </submittedName>
</protein>
<dbReference type="InterPro" id="IPR036909">
    <property type="entry name" value="Cyt_c-like_dom_sf"/>
</dbReference>
<dbReference type="InterPro" id="IPR009056">
    <property type="entry name" value="Cyt_c-like_dom"/>
</dbReference>
<evidence type="ECO:0000256" key="1">
    <source>
        <dbReference type="ARBA" id="ARBA00022617"/>
    </source>
</evidence>
<evidence type="ECO:0000313" key="7">
    <source>
        <dbReference type="EMBL" id="MDC8786385.1"/>
    </source>
</evidence>
<evidence type="ECO:0000256" key="5">
    <source>
        <dbReference type="SAM" id="SignalP"/>
    </source>
</evidence>
<keyword evidence="8" id="KW-1185">Reference proteome</keyword>
<dbReference type="EMBL" id="JAQQXS010000013">
    <property type="protein sequence ID" value="MDC8786385.1"/>
    <property type="molecule type" value="Genomic_DNA"/>
</dbReference>
<dbReference type="RefSeq" id="WP_273597502.1">
    <property type="nucleotide sequence ID" value="NZ_JAQQXS010000013.1"/>
</dbReference>
<dbReference type="PANTHER" id="PTHR35008:SF4">
    <property type="entry name" value="BLL4482 PROTEIN"/>
    <property type="match status" value="1"/>
</dbReference>
<proteinExistence type="predicted"/>
<sequence>MKISKPAVAVAWGLALCAVLSGPVRAAEPAQVQVPAGQAVFERQCVACHQAGGKGMAGFAPALAGTLAHAFETEDGRRYVTWVLLNGLSGRILSQGQTFTGAMASQAALSDAELADVGNHLARDLNGAATAPFTAEDFARARVKTVPHKEIRELRARLAP</sequence>
<dbReference type="Proteomes" id="UP001219862">
    <property type="component" value="Unassembled WGS sequence"/>
</dbReference>